<dbReference type="AlphaFoldDB" id="A0A418XQU9"/>
<dbReference type="InterPro" id="IPR043472">
    <property type="entry name" value="Macro_dom-like"/>
</dbReference>
<dbReference type="InterPro" id="IPR008283">
    <property type="entry name" value="Peptidase_M17_N"/>
</dbReference>
<gene>
    <name evidence="2" type="ORF">D3872_15785</name>
</gene>
<reference evidence="2 3" key="1">
    <citation type="submission" date="2018-09" db="EMBL/GenBank/DDBJ databases">
        <authorList>
            <person name="Zhu H."/>
        </authorList>
    </citation>
    <scope>NUCLEOTIDE SEQUENCE [LARGE SCALE GENOMIC DNA]</scope>
    <source>
        <strain evidence="2 3">K1S02-61</strain>
    </source>
</reference>
<dbReference type="GO" id="GO:0070006">
    <property type="term" value="F:metalloaminopeptidase activity"/>
    <property type="evidence" value="ECO:0007669"/>
    <property type="project" value="InterPro"/>
</dbReference>
<sequence length="180" mass="18530">MKQADVPALAIAPMAVRRSLATADSDCIVVAVSGGGGLSKQAAALDRYGEITEAVASGDISGEPGSTLLLRNLRGARAARVLLAGFGSGPSIAEKDFIGALRRIAGCLAALGARRVLLALPIRQVTGRGPDWAIRLIVQSVHDAWLGTAYVLAGGHGATGRPVSLLATFLINRARRASRL</sequence>
<proteinExistence type="predicted"/>
<dbReference type="GO" id="GO:0006508">
    <property type="term" value="P:proteolysis"/>
    <property type="evidence" value="ECO:0007669"/>
    <property type="project" value="InterPro"/>
</dbReference>
<name>A0A418XQU9_9BURK</name>
<organism evidence="2 3">
    <name type="scientific">Massilia cavernae</name>
    <dbReference type="NCBI Taxonomy" id="2320864"/>
    <lineage>
        <taxon>Bacteria</taxon>
        <taxon>Pseudomonadati</taxon>
        <taxon>Pseudomonadota</taxon>
        <taxon>Betaproteobacteria</taxon>
        <taxon>Burkholderiales</taxon>
        <taxon>Oxalobacteraceae</taxon>
        <taxon>Telluria group</taxon>
        <taxon>Massilia</taxon>
    </lineage>
</organism>
<protein>
    <recommendedName>
        <fullName evidence="1">Peptidase M17 leucyl aminopeptidase N-terminal domain-containing protein</fullName>
    </recommendedName>
</protein>
<keyword evidence="3" id="KW-1185">Reference proteome</keyword>
<dbReference type="SUPFAM" id="SSF52949">
    <property type="entry name" value="Macro domain-like"/>
    <property type="match status" value="1"/>
</dbReference>
<comment type="caution">
    <text evidence="2">The sequence shown here is derived from an EMBL/GenBank/DDBJ whole genome shotgun (WGS) entry which is preliminary data.</text>
</comment>
<dbReference type="OrthoDB" id="9809354at2"/>
<accession>A0A418XQU9</accession>
<evidence type="ECO:0000313" key="2">
    <source>
        <dbReference type="EMBL" id="RJG14874.1"/>
    </source>
</evidence>
<dbReference type="Gene3D" id="3.40.220.10">
    <property type="entry name" value="Leucine Aminopeptidase, subunit E, domain 1"/>
    <property type="match status" value="1"/>
</dbReference>
<dbReference type="RefSeq" id="WP_119811704.1">
    <property type="nucleotide sequence ID" value="NZ_QYUP01000123.1"/>
</dbReference>
<feature type="domain" description="Peptidase M17 leucyl aminopeptidase N-terminal" evidence="1">
    <location>
        <begin position="29"/>
        <end position="143"/>
    </location>
</feature>
<dbReference type="EMBL" id="QYUP01000123">
    <property type="protein sequence ID" value="RJG14874.1"/>
    <property type="molecule type" value="Genomic_DNA"/>
</dbReference>
<evidence type="ECO:0000313" key="3">
    <source>
        <dbReference type="Proteomes" id="UP000284006"/>
    </source>
</evidence>
<dbReference type="Proteomes" id="UP000284006">
    <property type="component" value="Unassembled WGS sequence"/>
</dbReference>
<dbReference type="Pfam" id="PF02789">
    <property type="entry name" value="Peptidase_M17_N"/>
    <property type="match status" value="1"/>
</dbReference>
<evidence type="ECO:0000259" key="1">
    <source>
        <dbReference type="Pfam" id="PF02789"/>
    </source>
</evidence>